<dbReference type="EMBL" id="JAPDFR010000009">
    <property type="protein sequence ID" value="KAK0383518.1"/>
    <property type="molecule type" value="Genomic_DNA"/>
</dbReference>
<evidence type="ECO:0000256" key="1">
    <source>
        <dbReference type="ARBA" id="ARBA00004906"/>
    </source>
</evidence>
<keyword evidence="4" id="KW-0853">WD repeat</keyword>
<dbReference type="AlphaFoldDB" id="A0AA39GB78"/>
<name>A0AA39GB78_SARSR</name>
<evidence type="ECO:0000256" key="2">
    <source>
        <dbReference type="ARBA" id="ARBA00022786"/>
    </source>
</evidence>
<evidence type="ECO:0000313" key="7">
    <source>
        <dbReference type="Proteomes" id="UP001175261"/>
    </source>
</evidence>
<dbReference type="InterPro" id="IPR015943">
    <property type="entry name" value="WD40/YVTN_repeat-like_dom_sf"/>
</dbReference>
<dbReference type="SMART" id="SM00320">
    <property type="entry name" value="WD40"/>
    <property type="match status" value="5"/>
</dbReference>
<gene>
    <name evidence="6" type="ORF">NLU13_9429</name>
</gene>
<sequence length="743" mass="80436">MGDNGRATPDTVPSSPPISHNNYLPSDDLPSSPVRSSQRKERRLPSVTPRRLGRFFTPRSSLPSIQSLPGRRILGSLDDAAVNRQWHHSDAGVLSSDPIVSSPTDRNLGNGPNTRKRRGEHRPETVLKRRGVLPDDAPLPRLNLGNLSSASGSRHDVSMMDADPADATDEQLADKRRATLTHFFKASRGHAGYSKSDLSFGAPDTLPSDPTQPDPLEVYQPRPIRKFRNRGHGAQLLDREHGFSTLPSRHSLARPVSDPRGPCASFHSDASDLHHCNNYDSNGSTVVFSQVSANSAPVTAIGDEQGHIRFFNTSSTAAEKVDIHFKVHENAVMDLAFSDDDLRLATACGDKTGKVVDVATQAVAVELEGGHEDSMRQITFQPGQANGNVLATSDKAGRIRIWDLRCPSVPTGSFSHRSTTGNIVMRTVSGPGTAQSTNCIRVAHSRTVHGVTSAASVPALHWFPGGRSHLLLSASEANAAIKLWDTRYIKPRRHAEDVALATTAQPRTHAWRSYGITSLALSTDAARLYAVCRDSIVYAYSTAHLILGTAPDLAMPAGGPKHRPTGQDGLGPMYGLRHDALRVNSFYVKCAMRRSSDPTREILAVGSSESSPVLFPTDERYMLSSFAQTSHLPSSSSSSAAKAARTPHSRALSSAASSPSPLLPIYSSGGTALIRGHSREVTTLSWSSQGRLVTASDDYIVRHWQEDAGRARYLREVGEFGGERFMCGWADVGDDWDLEDDDS</sequence>
<proteinExistence type="inferred from homology"/>
<feature type="repeat" description="WD" evidence="4">
    <location>
        <begin position="368"/>
        <end position="405"/>
    </location>
</feature>
<reference evidence="6" key="1">
    <citation type="submission" date="2022-10" db="EMBL/GenBank/DDBJ databases">
        <title>Determination and structural analysis of whole genome sequence of Sarocladium strictum F4-1.</title>
        <authorList>
            <person name="Hu L."/>
            <person name="Jiang Y."/>
        </authorList>
    </citation>
    <scope>NUCLEOTIDE SEQUENCE</scope>
    <source>
        <strain evidence="6">F4-1</strain>
    </source>
</reference>
<evidence type="ECO:0000256" key="3">
    <source>
        <dbReference type="ARBA" id="ARBA00038344"/>
    </source>
</evidence>
<evidence type="ECO:0000313" key="6">
    <source>
        <dbReference type="EMBL" id="KAK0383518.1"/>
    </source>
</evidence>
<protein>
    <submittedName>
        <fullName evidence="6">Uncharacterized protein</fullName>
    </submittedName>
</protein>
<feature type="region of interest" description="Disordered" evidence="5">
    <location>
        <begin position="1"/>
        <end position="67"/>
    </location>
</feature>
<dbReference type="GO" id="GO:0043161">
    <property type="term" value="P:proteasome-mediated ubiquitin-dependent protein catabolic process"/>
    <property type="evidence" value="ECO:0007669"/>
    <property type="project" value="TreeGrafter"/>
</dbReference>
<feature type="repeat" description="WD" evidence="4">
    <location>
        <begin position="674"/>
        <end position="714"/>
    </location>
</feature>
<dbReference type="PROSITE" id="PS50082">
    <property type="entry name" value="WD_REPEATS_2"/>
    <property type="match status" value="2"/>
</dbReference>
<keyword evidence="2" id="KW-0833">Ubl conjugation pathway</keyword>
<feature type="region of interest" description="Disordered" evidence="5">
    <location>
        <begin position="195"/>
        <end position="215"/>
    </location>
</feature>
<evidence type="ECO:0000256" key="5">
    <source>
        <dbReference type="SAM" id="MobiDB-lite"/>
    </source>
</evidence>
<keyword evidence="7" id="KW-1185">Reference proteome</keyword>
<dbReference type="Pfam" id="PF00400">
    <property type="entry name" value="WD40"/>
    <property type="match status" value="2"/>
</dbReference>
<comment type="similarity">
    <text evidence="3">Belongs to the WD repeat cdt2 family.</text>
</comment>
<dbReference type="InterPro" id="IPR036322">
    <property type="entry name" value="WD40_repeat_dom_sf"/>
</dbReference>
<dbReference type="Proteomes" id="UP001175261">
    <property type="component" value="Unassembled WGS sequence"/>
</dbReference>
<dbReference type="InterPro" id="IPR001680">
    <property type="entry name" value="WD40_rpt"/>
</dbReference>
<dbReference type="GO" id="GO:0030674">
    <property type="term" value="F:protein-macromolecule adaptor activity"/>
    <property type="evidence" value="ECO:0007669"/>
    <property type="project" value="TreeGrafter"/>
</dbReference>
<organism evidence="6 7">
    <name type="scientific">Sarocladium strictum</name>
    <name type="common">Black bundle disease fungus</name>
    <name type="synonym">Acremonium strictum</name>
    <dbReference type="NCBI Taxonomy" id="5046"/>
    <lineage>
        <taxon>Eukaryota</taxon>
        <taxon>Fungi</taxon>
        <taxon>Dikarya</taxon>
        <taxon>Ascomycota</taxon>
        <taxon>Pezizomycotina</taxon>
        <taxon>Sordariomycetes</taxon>
        <taxon>Hypocreomycetidae</taxon>
        <taxon>Hypocreales</taxon>
        <taxon>Sarocladiaceae</taxon>
        <taxon>Sarocladium</taxon>
    </lineage>
</organism>
<feature type="compositionally biased region" description="Polar residues" evidence="5">
    <location>
        <begin position="58"/>
        <end position="67"/>
    </location>
</feature>
<evidence type="ECO:0000256" key="4">
    <source>
        <dbReference type="PROSITE-ProRule" id="PRU00221"/>
    </source>
</evidence>
<dbReference type="PANTHER" id="PTHR22852:SF0">
    <property type="entry name" value="DENTICLELESS PROTEIN HOMOLOG"/>
    <property type="match status" value="1"/>
</dbReference>
<dbReference type="Gene3D" id="2.130.10.10">
    <property type="entry name" value="YVTN repeat-like/Quinoprotein amine dehydrogenase"/>
    <property type="match status" value="2"/>
</dbReference>
<dbReference type="InterPro" id="IPR051865">
    <property type="entry name" value="WD-repeat_CDT2_adapter"/>
</dbReference>
<comment type="caution">
    <text evidence="6">The sequence shown here is derived from an EMBL/GenBank/DDBJ whole genome shotgun (WGS) entry which is preliminary data.</text>
</comment>
<dbReference type="PROSITE" id="PS50294">
    <property type="entry name" value="WD_REPEATS_REGION"/>
    <property type="match status" value="1"/>
</dbReference>
<feature type="region of interest" description="Disordered" evidence="5">
    <location>
        <begin position="631"/>
        <end position="659"/>
    </location>
</feature>
<dbReference type="SUPFAM" id="SSF50978">
    <property type="entry name" value="WD40 repeat-like"/>
    <property type="match status" value="1"/>
</dbReference>
<feature type="compositionally biased region" description="Low complexity" evidence="5">
    <location>
        <begin position="142"/>
        <end position="152"/>
    </location>
</feature>
<dbReference type="PANTHER" id="PTHR22852">
    <property type="entry name" value="LETHAL 2 DENTICLELESS PROTEIN RETINOIC ACID-REGULATED NUCLEAR MATRIX-ASSOCIATED PROTEIN"/>
    <property type="match status" value="1"/>
</dbReference>
<accession>A0AA39GB78</accession>
<dbReference type="GO" id="GO:0005634">
    <property type="term" value="C:nucleus"/>
    <property type="evidence" value="ECO:0007669"/>
    <property type="project" value="TreeGrafter"/>
</dbReference>
<feature type="compositionally biased region" description="Polar residues" evidence="5">
    <location>
        <begin position="11"/>
        <end position="24"/>
    </location>
</feature>
<feature type="region of interest" description="Disordered" evidence="5">
    <location>
        <begin position="92"/>
        <end position="170"/>
    </location>
</feature>
<feature type="compositionally biased region" description="Low complexity" evidence="5">
    <location>
        <begin position="634"/>
        <end position="659"/>
    </location>
</feature>
<feature type="compositionally biased region" description="Polar residues" evidence="5">
    <location>
        <begin position="98"/>
        <end position="113"/>
    </location>
</feature>
<comment type="pathway">
    <text evidence="1">Protein modification; protein ubiquitination.</text>
</comment>